<reference evidence="3 4" key="1">
    <citation type="submission" date="2020-05" db="EMBL/GenBank/DDBJ databases">
        <title>Azospirillum oleiclasticum sp. nov, a nitrogen-fixing and heavy crude oil-emulsifying bacterium isolated from the crude oil of Yumen Oilfield.</title>
        <authorList>
            <person name="Wu D."/>
            <person name="Cai M."/>
            <person name="Zhang X."/>
        </authorList>
    </citation>
    <scope>NUCLEOTIDE SEQUENCE [LARGE SCALE GENOMIC DNA]</scope>
    <source>
        <strain evidence="3 4">ROY-1-1-2</strain>
    </source>
</reference>
<dbReference type="Proteomes" id="UP000584642">
    <property type="component" value="Unassembled WGS sequence"/>
</dbReference>
<proteinExistence type="predicted"/>
<protein>
    <submittedName>
        <fullName evidence="3">Glycogen debranching protein</fullName>
    </submittedName>
</protein>
<gene>
    <name evidence="3" type="ORF">HND93_15915</name>
</gene>
<evidence type="ECO:0000313" key="3">
    <source>
        <dbReference type="EMBL" id="NYZ21203.1"/>
    </source>
</evidence>
<keyword evidence="4" id="KW-1185">Reference proteome</keyword>
<feature type="domain" description="Glycogen debranching enzyme bacterial and archaeal type N-terminal" evidence="2">
    <location>
        <begin position="23"/>
        <end position="240"/>
    </location>
</feature>
<dbReference type="PANTHER" id="PTHR10569:SF2">
    <property type="entry name" value="GLYCOGEN DEBRANCHING ENZYME"/>
    <property type="match status" value="1"/>
</dbReference>
<dbReference type="InterPro" id="IPR012341">
    <property type="entry name" value="6hp_glycosidase-like_sf"/>
</dbReference>
<dbReference type="EMBL" id="JABFDB010000011">
    <property type="protein sequence ID" value="NYZ21203.1"/>
    <property type="molecule type" value="Genomic_DNA"/>
</dbReference>
<accession>A0ABX2TDH6</accession>
<dbReference type="SUPFAM" id="SSF48208">
    <property type="entry name" value="Six-hairpin glycosidases"/>
    <property type="match status" value="1"/>
</dbReference>
<name>A0ABX2TDH6_9PROT</name>
<evidence type="ECO:0000259" key="1">
    <source>
        <dbReference type="Pfam" id="PF06202"/>
    </source>
</evidence>
<dbReference type="Pfam" id="PF12439">
    <property type="entry name" value="GDE_N"/>
    <property type="match status" value="1"/>
</dbReference>
<organism evidence="3 4">
    <name type="scientific">Azospirillum oleiclasticum</name>
    <dbReference type="NCBI Taxonomy" id="2735135"/>
    <lineage>
        <taxon>Bacteria</taxon>
        <taxon>Pseudomonadati</taxon>
        <taxon>Pseudomonadota</taxon>
        <taxon>Alphaproteobacteria</taxon>
        <taxon>Rhodospirillales</taxon>
        <taxon>Azospirillaceae</taxon>
        <taxon>Azospirillum</taxon>
    </lineage>
</organism>
<sequence length="679" mass="75194">MTDIVRTLGPDTLDASPAAAVTREWLVTNGLGGYASATVSGGLTRRYHGLLVAALPAPLGRVVMLSQLVDHLVLPDGTDCSLCGDEEEGSVQGLAEFRMEMGMPVWRFEVSGVVIERTVVMPNRQNIVHVTYRVRRAPGPVRLTLRPVLAFRLLEAAVAAPLARDYRLTAFGARYEVSAGRDLPVLRMMIDGADMPLTLDGGSGREIVYGVEAERGYESRGHLWSPGYFSGTLTEGSQVTFVAAAEPWQRMEALPPADVLAFERERRRRIARLAHPSLRDGAMAELVLAADGFLFLPVSRVADMMRARAEGDEVRTVIAGYHWFTDWGRDTMISLEGLTLVTGRHVEAGWILRTFAHYIRDGLLPNMFPDGKVEGLYHTADATLWFFHAVGRYVAATGDRHTLRILLPKLLEIVNRHRHGTRFGIGVDPQDGLLRQGAPGYQLTWMDAKVDDWVVTPRRGKAVEINALWYNALMLLSGWLAEEEGAAAARPVEEMAAWAYESFNRRFWCESAGHLFDVVDGERGDDGACRPNQLLAVSLDHPVLERRRWEAVVDTVRRRLLTPVGLRSLAPGHPDYKTKYFGDLRARDAAYHQGTVWGWLIGPMVDAWLKVHPNDKAGARRLLDGFLPHLSEAGIGTISEIFDAEPPFTPRGCIAQAWSVAEVLRAWVRTDDGAGSDSQ</sequence>
<dbReference type="InterPro" id="IPR006451">
    <property type="entry name" value="Glycogen_debranch_arc"/>
</dbReference>
<dbReference type="InterPro" id="IPR032790">
    <property type="entry name" value="GDE_C"/>
</dbReference>
<dbReference type="PANTHER" id="PTHR10569">
    <property type="entry name" value="GLYCOGEN DEBRANCHING ENZYME"/>
    <property type="match status" value="1"/>
</dbReference>
<feature type="domain" description="Glycogen debranching enzyme C-terminal" evidence="1">
    <location>
        <begin position="307"/>
        <end position="665"/>
    </location>
</feature>
<dbReference type="InterPro" id="IPR008928">
    <property type="entry name" value="6-hairpin_glycosidase_sf"/>
</dbReference>
<evidence type="ECO:0000259" key="2">
    <source>
        <dbReference type="Pfam" id="PF12439"/>
    </source>
</evidence>
<dbReference type="NCBIfam" id="TIGR01561">
    <property type="entry name" value="gde_arch"/>
    <property type="match status" value="1"/>
</dbReference>
<dbReference type="RefSeq" id="WP_180282982.1">
    <property type="nucleotide sequence ID" value="NZ_JABFDB010000011.1"/>
</dbReference>
<dbReference type="Gene3D" id="1.50.10.10">
    <property type="match status" value="1"/>
</dbReference>
<dbReference type="InterPro" id="IPR024742">
    <property type="entry name" value="Glycogen_debranch_N"/>
</dbReference>
<evidence type="ECO:0000313" key="4">
    <source>
        <dbReference type="Proteomes" id="UP000584642"/>
    </source>
</evidence>
<comment type="caution">
    <text evidence="3">The sequence shown here is derived from an EMBL/GenBank/DDBJ whole genome shotgun (WGS) entry which is preliminary data.</text>
</comment>
<dbReference type="Pfam" id="PF06202">
    <property type="entry name" value="GDE_C"/>
    <property type="match status" value="1"/>
</dbReference>
<dbReference type="InterPro" id="IPR010401">
    <property type="entry name" value="AGL/Gdb1"/>
</dbReference>